<proteinExistence type="predicted"/>
<dbReference type="OrthoDB" id="5405625at2"/>
<dbReference type="AlphaFoldDB" id="A0A1G7AG71"/>
<dbReference type="InterPro" id="IPR036909">
    <property type="entry name" value="Cyt_c-like_dom_sf"/>
</dbReference>
<dbReference type="Proteomes" id="UP000243205">
    <property type="component" value="Unassembled WGS sequence"/>
</dbReference>
<feature type="signal peptide" evidence="1">
    <location>
        <begin position="1"/>
        <end position="23"/>
    </location>
</feature>
<protein>
    <recommendedName>
        <fullName evidence="4">Cytochrome c</fullName>
    </recommendedName>
</protein>
<keyword evidence="3" id="KW-1185">Reference proteome</keyword>
<dbReference type="GO" id="GO:0009055">
    <property type="term" value="F:electron transfer activity"/>
    <property type="evidence" value="ECO:0007669"/>
    <property type="project" value="InterPro"/>
</dbReference>
<sequence>MNKALVTAMVLIAVIFLAGQAMAAADWRKGKKLHRDVCMQCHKSRGAADRLQLNARTKAQWSEFFQSGPTSAHQPVWQKLSTEQLGDLEFYFQKYAKDDKQLLGCG</sequence>
<organism evidence="2 3">
    <name type="scientific">Desulfuromonas thiophila</name>
    <dbReference type="NCBI Taxonomy" id="57664"/>
    <lineage>
        <taxon>Bacteria</taxon>
        <taxon>Pseudomonadati</taxon>
        <taxon>Thermodesulfobacteriota</taxon>
        <taxon>Desulfuromonadia</taxon>
        <taxon>Desulfuromonadales</taxon>
        <taxon>Desulfuromonadaceae</taxon>
        <taxon>Desulfuromonas</taxon>
    </lineage>
</organism>
<dbReference type="EMBL" id="FNAQ01000004">
    <property type="protein sequence ID" value="SDE13811.1"/>
    <property type="molecule type" value="Genomic_DNA"/>
</dbReference>
<evidence type="ECO:0000256" key="1">
    <source>
        <dbReference type="SAM" id="SignalP"/>
    </source>
</evidence>
<feature type="chain" id="PRO_5017352551" description="Cytochrome c" evidence="1">
    <location>
        <begin position="24"/>
        <end position="106"/>
    </location>
</feature>
<evidence type="ECO:0000313" key="2">
    <source>
        <dbReference type="EMBL" id="SDE13811.1"/>
    </source>
</evidence>
<dbReference type="Gene3D" id="1.10.760.10">
    <property type="entry name" value="Cytochrome c-like domain"/>
    <property type="match status" value="1"/>
</dbReference>
<dbReference type="STRING" id="57664.SAMN05661003_10433"/>
<dbReference type="RefSeq" id="WP_092077046.1">
    <property type="nucleotide sequence ID" value="NZ_FNAQ01000004.1"/>
</dbReference>
<accession>A0A1G7AG71</accession>
<gene>
    <name evidence="2" type="ORF">SAMN05661003_10433</name>
</gene>
<name>A0A1G7AG71_9BACT</name>
<evidence type="ECO:0008006" key="4">
    <source>
        <dbReference type="Google" id="ProtNLM"/>
    </source>
</evidence>
<keyword evidence="1" id="KW-0732">Signal</keyword>
<reference evidence="3" key="1">
    <citation type="submission" date="2016-10" db="EMBL/GenBank/DDBJ databases">
        <authorList>
            <person name="Varghese N."/>
            <person name="Submissions S."/>
        </authorList>
    </citation>
    <scope>NUCLEOTIDE SEQUENCE [LARGE SCALE GENOMIC DNA]</scope>
    <source>
        <strain evidence="3">DSM 8987</strain>
    </source>
</reference>
<dbReference type="SUPFAM" id="SSF46626">
    <property type="entry name" value="Cytochrome c"/>
    <property type="match status" value="1"/>
</dbReference>
<dbReference type="GO" id="GO:0020037">
    <property type="term" value="F:heme binding"/>
    <property type="evidence" value="ECO:0007669"/>
    <property type="project" value="InterPro"/>
</dbReference>
<evidence type="ECO:0000313" key="3">
    <source>
        <dbReference type="Proteomes" id="UP000243205"/>
    </source>
</evidence>